<gene>
    <name evidence="2" type="ORF">BCR38DRAFT_479528</name>
</gene>
<reference evidence="2 3" key="1">
    <citation type="submission" date="2016-07" db="EMBL/GenBank/DDBJ databases">
        <title>Pervasive Adenine N6-methylation of Active Genes in Fungi.</title>
        <authorList>
            <consortium name="DOE Joint Genome Institute"/>
            <person name="Mondo S.J."/>
            <person name="Dannebaum R.O."/>
            <person name="Kuo R.C."/>
            <person name="Labutti K."/>
            <person name="Haridas S."/>
            <person name="Kuo A."/>
            <person name="Salamov A."/>
            <person name="Ahrendt S.R."/>
            <person name="Lipzen A."/>
            <person name="Sullivan W."/>
            <person name="Andreopoulos W.B."/>
            <person name="Clum A."/>
            <person name="Lindquist E."/>
            <person name="Daum C."/>
            <person name="Ramamoorthy G.K."/>
            <person name="Gryganskyi A."/>
            <person name="Culley D."/>
            <person name="Magnuson J.K."/>
            <person name="James T.Y."/>
            <person name="O'Malley M.A."/>
            <person name="Stajich J.E."/>
            <person name="Spatafora J.W."/>
            <person name="Visel A."/>
            <person name="Grigoriev I.V."/>
        </authorList>
    </citation>
    <scope>NUCLEOTIDE SEQUENCE [LARGE SCALE GENOMIC DNA]</scope>
    <source>
        <strain evidence="2 3">CBS 129021</strain>
    </source>
</reference>
<dbReference type="Proteomes" id="UP000193689">
    <property type="component" value="Unassembled WGS sequence"/>
</dbReference>
<name>A0A1Y2EHG0_9PEZI</name>
<dbReference type="GeneID" id="63779373"/>
<evidence type="ECO:0000313" key="2">
    <source>
        <dbReference type="EMBL" id="ORY70998.1"/>
    </source>
</evidence>
<dbReference type="InParanoid" id="A0A1Y2EHG0"/>
<evidence type="ECO:0000313" key="3">
    <source>
        <dbReference type="Proteomes" id="UP000193689"/>
    </source>
</evidence>
<dbReference type="RefSeq" id="XP_040720590.1">
    <property type="nucleotide sequence ID" value="XM_040863161.1"/>
</dbReference>
<comment type="caution">
    <text evidence="2">The sequence shown here is derived from an EMBL/GenBank/DDBJ whole genome shotgun (WGS) entry which is preliminary data.</text>
</comment>
<keyword evidence="3" id="KW-1185">Reference proteome</keyword>
<evidence type="ECO:0000256" key="1">
    <source>
        <dbReference type="SAM" id="Coils"/>
    </source>
</evidence>
<accession>A0A1Y2EHG0</accession>
<protein>
    <submittedName>
        <fullName evidence="2">Uncharacterized protein</fullName>
    </submittedName>
</protein>
<dbReference type="AlphaFoldDB" id="A0A1Y2EHG0"/>
<proteinExistence type="predicted"/>
<sequence length="156" mass="18206">MFKETRLAQAKGEAEKLKEAQKRRERIETYLKAEIETKEKYIRTALAELDAKAAQSRPWWILRRRSAGRSSSSRRLNGSIRVMCRIHPPLRNNTRIEELAEFGPQEPGELTSYRGKMLVQTERSNVRDYITKEAREFELERIFGPNDPKAELLTAD</sequence>
<organism evidence="2 3">
    <name type="scientific">Pseudomassariella vexata</name>
    <dbReference type="NCBI Taxonomy" id="1141098"/>
    <lineage>
        <taxon>Eukaryota</taxon>
        <taxon>Fungi</taxon>
        <taxon>Dikarya</taxon>
        <taxon>Ascomycota</taxon>
        <taxon>Pezizomycotina</taxon>
        <taxon>Sordariomycetes</taxon>
        <taxon>Xylariomycetidae</taxon>
        <taxon>Amphisphaeriales</taxon>
        <taxon>Pseudomassariaceae</taxon>
        <taxon>Pseudomassariella</taxon>
    </lineage>
</organism>
<feature type="coiled-coil region" evidence="1">
    <location>
        <begin position="7"/>
        <end position="37"/>
    </location>
</feature>
<dbReference type="EMBL" id="MCFJ01000001">
    <property type="protein sequence ID" value="ORY70998.1"/>
    <property type="molecule type" value="Genomic_DNA"/>
</dbReference>
<keyword evidence="1" id="KW-0175">Coiled coil</keyword>